<dbReference type="InterPro" id="IPR036709">
    <property type="entry name" value="Autotransporte_beta_dom_sf"/>
</dbReference>
<dbReference type="Pfam" id="PF03797">
    <property type="entry name" value="Autotransporter"/>
    <property type="match status" value="1"/>
</dbReference>
<dbReference type="InterPro" id="IPR005546">
    <property type="entry name" value="Autotransporte_beta"/>
</dbReference>
<dbReference type="EMBL" id="AUZX01003281">
    <property type="protein sequence ID" value="EQD74342.1"/>
    <property type="molecule type" value="Genomic_DNA"/>
</dbReference>
<sequence>MEVQQALDTDQTLADRVNALGQGTRPGVWLQATGGSGTSRQAGTATAHDNLGGVMAGVDVPVAAHIQIGAALGRSHLDATLDGLAGRIDGALDTVAVYGRAGRAQGVYLSGRASEGRLTANIERTALLGNSLQSLASNRTDTITAGTLELGDTLGHWTPYADLTGIRLHQAAFTEAGAQGFGLTAPAQSHTASYATLGLRYGTGFDWALGHSNLSGWLAWQRLLSGANLGFTAAFAGTPTATFIAQGQSLARNTLEGGVDLDTRFNRTWSGFIDLGLARARGSNVSKLANVGLGSVRF</sequence>
<feature type="non-terminal residue" evidence="2">
    <location>
        <position position="298"/>
    </location>
</feature>
<accession>T1BWR2</accession>
<dbReference type="PROSITE" id="PS51208">
    <property type="entry name" value="AUTOTRANSPORTER"/>
    <property type="match status" value="1"/>
</dbReference>
<protein>
    <submittedName>
        <fullName evidence="2">Outer membrane autotransporter barrel domain protein</fullName>
    </submittedName>
</protein>
<name>T1BWR2_9ZZZZ</name>
<reference evidence="2" key="2">
    <citation type="journal article" date="2014" name="ISME J.">
        <title>Microbial stratification in low pH oxic and suboxic macroscopic growths along an acid mine drainage.</title>
        <authorList>
            <person name="Mendez-Garcia C."/>
            <person name="Mesa V."/>
            <person name="Sprenger R.R."/>
            <person name="Richter M."/>
            <person name="Diez M.S."/>
            <person name="Solano J."/>
            <person name="Bargiela R."/>
            <person name="Golyshina O.V."/>
            <person name="Manteca A."/>
            <person name="Ramos J.L."/>
            <person name="Gallego J.R."/>
            <person name="Llorente I."/>
            <person name="Martins Dos Santos V.A."/>
            <person name="Jensen O.N."/>
            <person name="Pelaez A.I."/>
            <person name="Sanchez J."/>
            <person name="Ferrer M."/>
        </authorList>
    </citation>
    <scope>NUCLEOTIDE SEQUENCE</scope>
</reference>
<evidence type="ECO:0000313" key="2">
    <source>
        <dbReference type="EMBL" id="EQD74342.1"/>
    </source>
</evidence>
<reference evidence="2" key="1">
    <citation type="submission" date="2013-08" db="EMBL/GenBank/DDBJ databases">
        <authorList>
            <person name="Mendez C."/>
            <person name="Richter M."/>
            <person name="Ferrer M."/>
            <person name="Sanchez J."/>
        </authorList>
    </citation>
    <scope>NUCLEOTIDE SEQUENCE</scope>
</reference>
<comment type="caution">
    <text evidence="2">The sequence shown here is derived from an EMBL/GenBank/DDBJ whole genome shotgun (WGS) entry which is preliminary data.</text>
</comment>
<dbReference type="AlphaFoldDB" id="T1BWR2"/>
<feature type="domain" description="Autotransporter" evidence="1">
    <location>
        <begin position="21"/>
        <end position="298"/>
    </location>
</feature>
<dbReference type="SMART" id="SM00869">
    <property type="entry name" value="Autotransporter"/>
    <property type="match status" value="1"/>
</dbReference>
<organism evidence="2">
    <name type="scientific">mine drainage metagenome</name>
    <dbReference type="NCBI Taxonomy" id="410659"/>
    <lineage>
        <taxon>unclassified sequences</taxon>
        <taxon>metagenomes</taxon>
        <taxon>ecological metagenomes</taxon>
    </lineage>
</organism>
<proteinExistence type="predicted"/>
<gene>
    <name evidence="2" type="ORF">B1A_04511</name>
</gene>
<evidence type="ECO:0000259" key="1">
    <source>
        <dbReference type="PROSITE" id="PS51208"/>
    </source>
</evidence>
<dbReference type="SUPFAM" id="SSF103515">
    <property type="entry name" value="Autotransporter"/>
    <property type="match status" value="1"/>
</dbReference>
<dbReference type="Gene3D" id="2.40.128.130">
    <property type="entry name" value="Autotransporter beta-domain"/>
    <property type="match status" value="1"/>
</dbReference>